<gene>
    <name evidence="2" type="ORF">ACFOHV_16840</name>
</gene>
<evidence type="ECO:0000313" key="2">
    <source>
        <dbReference type="EMBL" id="MFC3164949.1"/>
    </source>
</evidence>
<accession>A0ABV7I2R8</accession>
<keyword evidence="1" id="KW-0472">Membrane</keyword>
<keyword evidence="1" id="KW-1133">Transmembrane helix</keyword>
<sequence>MQGLIPFVLVNLATGFLIGVAVGVFVVLRAGLMPGGDFTSDPLGAVLLLYAFGAPFSLGYLSTALYFDDRN</sequence>
<proteinExistence type="predicted"/>
<keyword evidence="3" id="KW-1185">Reference proteome</keyword>
<name>A0ABV7I2R8_9HYPH</name>
<evidence type="ECO:0000256" key="1">
    <source>
        <dbReference type="SAM" id="Phobius"/>
    </source>
</evidence>
<keyword evidence="1" id="KW-0812">Transmembrane</keyword>
<dbReference type="EMBL" id="JBHRTG010000019">
    <property type="protein sequence ID" value="MFC3164949.1"/>
    <property type="molecule type" value="Genomic_DNA"/>
</dbReference>
<dbReference type="Proteomes" id="UP001595647">
    <property type="component" value="Unassembled WGS sequence"/>
</dbReference>
<evidence type="ECO:0000313" key="3">
    <source>
        <dbReference type="Proteomes" id="UP001595647"/>
    </source>
</evidence>
<protein>
    <submittedName>
        <fullName evidence="2">Uncharacterized protein</fullName>
    </submittedName>
</protein>
<organism evidence="2 3">
    <name type="scientific">Ciceribacter thiooxidans</name>
    <dbReference type="NCBI Taxonomy" id="1969821"/>
    <lineage>
        <taxon>Bacteria</taxon>
        <taxon>Pseudomonadati</taxon>
        <taxon>Pseudomonadota</taxon>
        <taxon>Alphaproteobacteria</taxon>
        <taxon>Hyphomicrobiales</taxon>
        <taxon>Rhizobiaceae</taxon>
        <taxon>Ciceribacter</taxon>
    </lineage>
</organism>
<feature type="transmembrane region" description="Helical" evidence="1">
    <location>
        <begin position="48"/>
        <end position="67"/>
    </location>
</feature>
<comment type="caution">
    <text evidence="2">The sequence shown here is derived from an EMBL/GenBank/DDBJ whole genome shotgun (WGS) entry which is preliminary data.</text>
</comment>
<feature type="transmembrane region" description="Helical" evidence="1">
    <location>
        <begin position="7"/>
        <end position="28"/>
    </location>
</feature>
<reference evidence="3" key="1">
    <citation type="journal article" date="2019" name="Int. J. Syst. Evol. Microbiol.">
        <title>The Global Catalogue of Microorganisms (GCM) 10K type strain sequencing project: providing services to taxonomists for standard genome sequencing and annotation.</title>
        <authorList>
            <consortium name="The Broad Institute Genomics Platform"/>
            <consortium name="The Broad Institute Genome Sequencing Center for Infectious Disease"/>
            <person name="Wu L."/>
            <person name="Ma J."/>
        </authorList>
    </citation>
    <scope>NUCLEOTIDE SEQUENCE [LARGE SCALE GENOMIC DNA]</scope>
    <source>
        <strain evidence="3">KCTC 52231</strain>
    </source>
</reference>
<dbReference type="RefSeq" id="WP_182308029.1">
    <property type="nucleotide sequence ID" value="NZ_CP059897.1"/>
</dbReference>